<feature type="domain" description="HTH lysR-type" evidence="5">
    <location>
        <begin position="1"/>
        <end position="58"/>
    </location>
</feature>
<evidence type="ECO:0000256" key="2">
    <source>
        <dbReference type="ARBA" id="ARBA00023015"/>
    </source>
</evidence>
<dbReference type="InterPro" id="IPR005119">
    <property type="entry name" value="LysR_subst-bd"/>
</dbReference>
<comment type="similarity">
    <text evidence="1">Belongs to the LysR transcriptional regulatory family.</text>
</comment>
<evidence type="ECO:0000313" key="7">
    <source>
        <dbReference type="Proteomes" id="UP001300261"/>
    </source>
</evidence>
<sequence>MRLDDLKFFKRVAELGSLSAAGREFGLSPSAASSRLSNLEKELGTQLVARTTRRTGLTEAGQVFLNHAAAAVGELEQAKALIDAAEDTPRGLLRISSNVFFGRKHILPYLAEYRQLYPDVRLEVDMTDRLVDLVAEGYDMAIRGAPLPDSSLIARKLGGNPRVLCASPVYLARKGTPHRPEDLRNHDCIGFDPMPVWYFNGPDGEIAHHIEDPVISGDSGDFAYDAAIHGLGLTVKSVAHVWEDLRDGRLVAVLEDYPIARTGNIYAVYPPARFIPPKITTFVDFLLSKYGRPPYWETDHRQAARALPPGAGRDQPEPV</sequence>
<name>A0ABT3R2L1_9HYPH</name>
<proteinExistence type="inferred from homology"/>
<dbReference type="SUPFAM" id="SSF53850">
    <property type="entry name" value="Periplasmic binding protein-like II"/>
    <property type="match status" value="1"/>
</dbReference>
<organism evidence="6 7">
    <name type="scientific">Roseibium salinum</name>
    <dbReference type="NCBI Taxonomy" id="1604349"/>
    <lineage>
        <taxon>Bacteria</taxon>
        <taxon>Pseudomonadati</taxon>
        <taxon>Pseudomonadota</taxon>
        <taxon>Alphaproteobacteria</taxon>
        <taxon>Hyphomicrobiales</taxon>
        <taxon>Stappiaceae</taxon>
        <taxon>Roseibium</taxon>
    </lineage>
</organism>
<evidence type="ECO:0000313" key="6">
    <source>
        <dbReference type="EMBL" id="MCX2723202.1"/>
    </source>
</evidence>
<protein>
    <submittedName>
        <fullName evidence="6">LysR family transcriptional regulator</fullName>
    </submittedName>
</protein>
<evidence type="ECO:0000256" key="3">
    <source>
        <dbReference type="ARBA" id="ARBA00023125"/>
    </source>
</evidence>
<evidence type="ECO:0000256" key="1">
    <source>
        <dbReference type="ARBA" id="ARBA00009437"/>
    </source>
</evidence>
<evidence type="ECO:0000256" key="4">
    <source>
        <dbReference type="ARBA" id="ARBA00023163"/>
    </source>
</evidence>
<dbReference type="Gene3D" id="1.10.10.10">
    <property type="entry name" value="Winged helix-like DNA-binding domain superfamily/Winged helix DNA-binding domain"/>
    <property type="match status" value="1"/>
</dbReference>
<dbReference type="InterPro" id="IPR036388">
    <property type="entry name" value="WH-like_DNA-bd_sf"/>
</dbReference>
<reference evidence="6 7" key="1">
    <citation type="journal article" date="2016" name="Int. J. Syst. Evol. Microbiol.">
        <title>Labrenzia salina sp. nov., isolated from the rhizosphere of the halophyte Arthrocnemum macrostachyum.</title>
        <authorList>
            <person name="Camacho M."/>
            <person name="Redondo-Gomez S."/>
            <person name="Rodriguez-Llorente I."/>
            <person name="Rohde M."/>
            <person name="Sproer C."/>
            <person name="Schumann P."/>
            <person name="Klenk H.P."/>
            <person name="Montero-Calasanz M.D.C."/>
        </authorList>
    </citation>
    <scope>NUCLEOTIDE SEQUENCE [LARGE SCALE GENOMIC DNA]</scope>
    <source>
        <strain evidence="6 7">DSM 29163</strain>
    </source>
</reference>
<dbReference type="InterPro" id="IPR000847">
    <property type="entry name" value="LysR_HTH_N"/>
</dbReference>
<keyword evidence="7" id="KW-1185">Reference proteome</keyword>
<dbReference type="Pfam" id="PF00126">
    <property type="entry name" value="HTH_1"/>
    <property type="match status" value="1"/>
</dbReference>
<keyword evidence="3" id="KW-0238">DNA-binding</keyword>
<dbReference type="PANTHER" id="PTHR30537:SF5">
    <property type="entry name" value="HTH-TYPE TRANSCRIPTIONAL ACTIVATOR TTDR-RELATED"/>
    <property type="match status" value="1"/>
</dbReference>
<dbReference type="PROSITE" id="PS50931">
    <property type="entry name" value="HTH_LYSR"/>
    <property type="match status" value="1"/>
</dbReference>
<dbReference type="Proteomes" id="UP001300261">
    <property type="component" value="Unassembled WGS sequence"/>
</dbReference>
<dbReference type="PANTHER" id="PTHR30537">
    <property type="entry name" value="HTH-TYPE TRANSCRIPTIONAL REGULATOR"/>
    <property type="match status" value="1"/>
</dbReference>
<accession>A0ABT3R2L1</accession>
<dbReference type="InterPro" id="IPR058163">
    <property type="entry name" value="LysR-type_TF_proteobact-type"/>
</dbReference>
<dbReference type="RefSeq" id="WP_265962979.1">
    <property type="nucleotide sequence ID" value="NZ_JAPEVI010000003.1"/>
</dbReference>
<dbReference type="EMBL" id="JAPEVI010000003">
    <property type="protein sequence ID" value="MCX2723202.1"/>
    <property type="molecule type" value="Genomic_DNA"/>
</dbReference>
<gene>
    <name evidence="6" type="ORF">ON753_12580</name>
</gene>
<dbReference type="CDD" id="cd08422">
    <property type="entry name" value="PBP2_CrgA_like"/>
    <property type="match status" value="1"/>
</dbReference>
<comment type="caution">
    <text evidence="6">The sequence shown here is derived from an EMBL/GenBank/DDBJ whole genome shotgun (WGS) entry which is preliminary data.</text>
</comment>
<dbReference type="SUPFAM" id="SSF46785">
    <property type="entry name" value="Winged helix' DNA-binding domain"/>
    <property type="match status" value="1"/>
</dbReference>
<evidence type="ECO:0000259" key="5">
    <source>
        <dbReference type="PROSITE" id="PS50931"/>
    </source>
</evidence>
<keyword evidence="4" id="KW-0804">Transcription</keyword>
<dbReference type="Gene3D" id="3.40.190.290">
    <property type="match status" value="1"/>
</dbReference>
<keyword evidence="2" id="KW-0805">Transcription regulation</keyword>
<dbReference type="InterPro" id="IPR036390">
    <property type="entry name" value="WH_DNA-bd_sf"/>
</dbReference>
<dbReference type="Pfam" id="PF03466">
    <property type="entry name" value="LysR_substrate"/>
    <property type="match status" value="1"/>
</dbReference>